<keyword evidence="1" id="KW-0472">Membrane</keyword>
<name>A0AA87RJS0_9MICO</name>
<protein>
    <recommendedName>
        <fullName evidence="4">FHA domain-containing protein</fullName>
    </recommendedName>
</protein>
<evidence type="ECO:0000256" key="1">
    <source>
        <dbReference type="SAM" id="Phobius"/>
    </source>
</evidence>
<dbReference type="AlphaFoldDB" id="A0AA87RJS0"/>
<dbReference type="Proteomes" id="UP000321749">
    <property type="component" value="Unassembled WGS sequence"/>
</dbReference>
<keyword evidence="1" id="KW-1133">Transmembrane helix</keyword>
<dbReference type="Gene3D" id="2.60.200.20">
    <property type="match status" value="1"/>
</dbReference>
<dbReference type="EMBL" id="BJUU01000028">
    <property type="protein sequence ID" value="GEK81476.1"/>
    <property type="molecule type" value="Genomic_DNA"/>
</dbReference>
<organism evidence="2 3">
    <name type="scientific">Agrococcus baldri</name>
    <dbReference type="NCBI Taxonomy" id="153730"/>
    <lineage>
        <taxon>Bacteria</taxon>
        <taxon>Bacillati</taxon>
        <taxon>Actinomycetota</taxon>
        <taxon>Actinomycetes</taxon>
        <taxon>Micrococcales</taxon>
        <taxon>Microbacteriaceae</taxon>
        <taxon>Agrococcus</taxon>
    </lineage>
</organism>
<accession>A0AA87RJS0</accession>
<dbReference type="InterPro" id="IPR008984">
    <property type="entry name" value="SMAD_FHA_dom_sf"/>
</dbReference>
<evidence type="ECO:0000313" key="2">
    <source>
        <dbReference type="EMBL" id="GEK81476.1"/>
    </source>
</evidence>
<evidence type="ECO:0000313" key="3">
    <source>
        <dbReference type="Proteomes" id="UP000321749"/>
    </source>
</evidence>
<sequence length="268" mass="26714">MATTVDAGSRAAARGEATAQLMPASASRRAAALALDAATVLLVVAVLTGAGWLCGFRGAGLAVPALVGLLLAAGVLALSTVRTGATPASAALGLRRIGADGLPTLGRAAVYDLRAGRDPLALAPSGAGALASAPAPWQQFAAKLDGLGLLADDQTWLPVQRATVLGRVPQDLGDGEERALLGFTDVSRSMSKSHALLEPAAAPGDAGVDVTDLSSTNGTRILGADGRATEVAAGSRARLTVGQTLELGDRRFVLGTRARRTATPGGAA</sequence>
<gene>
    <name evidence="2" type="ORF">ABA31_28270</name>
</gene>
<proteinExistence type="predicted"/>
<feature type="transmembrane region" description="Helical" evidence="1">
    <location>
        <begin position="59"/>
        <end position="78"/>
    </location>
</feature>
<keyword evidence="3" id="KW-1185">Reference proteome</keyword>
<comment type="caution">
    <text evidence="2">The sequence shown here is derived from an EMBL/GenBank/DDBJ whole genome shotgun (WGS) entry which is preliminary data.</text>
</comment>
<dbReference type="SUPFAM" id="SSF49879">
    <property type="entry name" value="SMAD/FHA domain"/>
    <property type="match status" value="1"/>
</dbReference>
<dbReference type="CDD" id="cd00060">
    <property type="entry name" value="FHA"/>
    <property type="match status" value="1"/>
</dbReference>
<reference evidence="2 3" key="1">
    <citation type="submission" date="2019-07" db="EMBL/GenBank/DDBJ databases">
        <title>Whole genome shotgun sequence of Agrococcus baldri NBRC 103055.</title>
        <authorList>
            <person name="Hosoyama A."/>
            <person name="Uohara A."/>
            <person name="Ohji S."/>
            <person name="Ichikawa N."/>
        </authorList>
    </citation>
    <scope>NUCLEOTIDE SEQUENCE [LARGE SCALE GENOMIC DNA]</scope>
    <source>
        <strain evidence="2 3">NBRC 103055</strain>
    </source>
</reference>
<feature type="transmembrane region" description="Helical" evidence="1">
    <location>
        <begin position="30"/>
        <end position="53"/>
    </location>
</feature>
<evidence type="ECO:0008006" key="4">
    <source>
        <dbReference type="Google" id="ProtNLM"/>
    </source>
</evidence>
<dbReference type="RefSeq" id="WP_146797114.1">
    <property type="nucleotide sequence ID" value="NZ_BJUU01000028.1"/>
</dbReference>
<keyword evidence="1" id="KW-0812">Transmembrane</keyword>